<evidence type="ECO:0000313" key="7">
    <source>
        <dbReference type="Proteomes" id="UP000256838"/>
    </source>
</evidence>
<proteinExistence type="inferred from homology"/>
<dbReference type="InterPro" id="IPR031759">
    <property type="entry name" value="HopAB_BAK-bd"/>
</dbReference>
<protein>
    <submittedName>
        <fullName evidence="6">Uncharacterized protein</fullName>
    </submittedName>
</protein>
<reference evidence="6 7" key="1">
    <citation type="submission" date="2018-08" db="EMBL/GenBank/DDBJ databases">
        <title>Paraburkholderia sp. DHOM06 isolated from forest soil.</title>
        <authorList>
            <person name="Gao Z.-H."/>
            <person name="Qiu L.-H."/>
        </authorList>
    </citation>
    <scope>NUCLEOTIDE SEQUENCE [LARGE SCALE GENOMIC DNA]</scope>
    <source>
        <strain evidence="6 7">DHOM06</strain>
    </source>
</reference>
<dbReference type="Proteomes" id="UP000256838">
    <property type="component" value="Unassembled WGS sequence"/>
</dbReference>
<keyword evidence="7" id="KW-1185">Reference proteome</keyword>
<dbReference type="Pfam" id="PF09046">
    <property type="entry name" value="AvrPtoB-E3_ubiq"/>
    <property type="match status" value="1"/>
</dbReference>
<keyword evidence="2" id="KW-0928">Hypersensitive response elicitation</keyword>
<dbReference type="Gene3D" id="1.20.1280.110">
    <property type="match status" value="1"/>
</dbReference>
<feature type="compositionally biased region" description="Polar residues" evidence="3">
    <location>
        <begin position="55"/>
        <end position="65"/>
    </location>
</feature>
<dbReference type="GO" id="GO:0052040">
    <property type="term" value="P:symbiont-mediated perturbation of host programmed cell death"/>
    <property type="evidence" value="ECO:0007669"/>
    <property type="project" value="UniProtKB-KW"/>
</dbReference>
<feature type="domain" description="Effector protein HopAB E3 ubiquitin ligase" evidence="4">
    <location>
        <begin position="431"/>
        <end position="561"/>
    </location>
</feature>
<organism evidence="6 7">
    <name type="scientific">Trinickia dinghuensis</name>
    <dbReference type="NCBI Taxonomy" id="2291023"/>
    <lineage>
        <taxon>Bacteria</taxon>
        <taxon>Pseudomonadati</taxon>
        <taxon>Pseudomonadota</taxon>
        <taxon>Betaproteobacteria</taxon>
        <taxon>Burkholderiales</taxon>
        <taxon>Burkholderiaceae</taxon>
        <taxon>Trinickia</taxon>
    </lineage>
</organism>
<evidence type="ECO:0000256" key="3">
    <source>
        <dbReference type="SAM" id="MobiDB-lite"/>
    </source>
</evidence>
<name>A0A3D8JU15_9BURK</name>
<dbReference type="AlphaFoldDB" id="A0A3D8JU15"/>
<evidence type="ECO:0000259" key="5">
    <source>
        <dbReference type="Pfam" id="PF16847"/>
    </source>
</evidence>
<evidence type="ECO:0000259" key="4">
    <source>
        <dbReference type="Pfam" id="PF09046"/>
    </source>
</evidence>
<feature type="region of interest" description="Disordered" evidence="3">
    <location>
        <begin position="1"/>
        <end position="164"/>
    </location>
</feature>
<feature type="domain" description="Effector protein HopAB BAK1-binding" evidence="5">
    <location>
        <begin position="287"/>
        <end position="361"/>
    </location>
</feature>
<dbReference type="Gene3D" id="3.30.40.110">
    <property type="entry name" value="AvrPtoB, C-terminal domain"/>
    <property type="match status" value="1"/>
</dbReference>
<dbReference type="InterPro" id="IPR038342">
    <property type="entry name" value="HopAB_BAK-bd_sf"/>
</dbReference>
<comment type="similarity">
    <text evidence="1">Belongs to the HopAB family.</text>
</comment>
<dbReference type="InterPro" id="IPR038448">
    <property type="entry name" value="HopAB_E3_ubiquit_lig_sf"/>
</dbReference>
<dbReference type="EMBL" id="QRGA01000014">
    <property type="protein sequence ID" value="RDU96567.1"/>
    <property type="molecule type" value="Genomic_DNA"/>
</dbReference>
<dbReference type="Pfam" id="PF16847">
    <property type="entry name" value="AvrPtoB_bdg"/>
    <property type="match status" value="1"/>
</dbReference>
<comment type="caution">
    <text evidence="6">The sequence shown here is derived from an EMBL/GenBank/DDBJ whole genome shotgun (WGS) entry which is preliminary data.</text>
</comment>
<evidence type="ECO:0000256" key="2">
    <source>
        <dbReference type="ARBA" id="ARBA00022978"/>
    </source>
</evidence>
<dbReference type="Gene3D" id="1.20.1280.220">
    <property type="entry name" value="Effector protein HopAB, BAK1-interacting domain"/>
    <property type="match status" value="1"/>
</dbReference>
<feature type="region of interest" description="Disordered" evidence="3">
    <location>
        <begin position="234"/>
        <end position="295"/>
    </location>
</feature>
<sequence length="562" mass="60173">MPGINRTPHTHSPSPERVGNETPTRSPDASSGGRSSGGRRRSSFFNALTRPFRGASSSAEGTGTDRQQEQAPPPSRSPAAPPRAAAALLERSPALSRGQGEEVMARIDASRAQPQPRATGRSSQRTATPPPRTLAQSRAAGSTPPSPATLRATPLPAQRGSAAHASDIVRQLENAGADLAEVHQTIANIMAGRRIRLHTSTNRILSEHFPNMLAVGIDENDPLAIALRDALGQRAPAPAPPRAAAAPSSPPVQPRLRATGGSSSRTPTPPPRRAGTSTPALQRQASRANERPSGELLGRLADSGISTRRLHRALRSYLVDLLPLPPDILSALNRAGIETHIPEHIAIVSHPLFDLNRELNAQASARAQASSSGAQASGAATRDAIVLPERDDSESNLHYAWRVRSQNPGISLRDIANAVVRGRGGRAGDVMTDLRTQLDAYEAVNAKFSGLRPISRAYAEEHMQFKDAAIYNQDDEGPFSKDLATACMFGEDLSLSNPNQRVIGLATVRSSREQAFDPDVNKEIVFMDMNKLAEFLVNNPKHPHNNQPLNVNNIADYAFKIS</sequence>
<accession>A0A3D8JU15</accession>
<feature type="compositionally biased region" description="Pro residues" evidence="3">
    <location>
        <begin position="71"/>
        <end position="81"/>
    </location>
</feature>
<dbReference type="PRINTS" id="PR01217">
    <property type="entry name" value="PRICHEXTENSN"/>
</dbReference>
<feature type="compositionally biased region" description="Basic and acidic residues" evidence="3">
    <location>
        <begin position="99"/>
        <end position="109"/>
    </location>
</feature>
<feature type="compositionally biased region" description="Low complexity" evidence="3">
    <location>
        <begin position="257"/>
        <end position="266"/>
    </location>
</feature>
<evidence type="ECO:0000313" key="6">
    <source>
        <dbReference type="EMBL" id="RDU96567.1"/>
    </source>
</evidence>
<feature type="compositionally biased region" description="Low complexity" evidence="3">
    <location>
        <begin position="82"/>
        <end position="97"/>
    </location>
</feature>
<evidence type="ECO:0000256" key="1">
    <source>
        <dbReference type="ARBA" id="ARBA00006282"/>
    </source>
</evidence>
<dbReference type="InterPro" id="IPR015133">
    <property type="entry name" value="E3_ubiquit_lig_AvrPtoB"/>
</dbReference>
<dbReference type="OrthoDB" id="7032675at2"/>
<gene>
    <name evidence="6" type="ORF">DWV00_23585</name>
</gene>